<feature type="region of interest" description="Disordered" evidence="1">
    <location>
        <begin position="282"/>
        <end position="312"/>
    </location>
</feature>
<organism evidence="2">
    <name type="scientific">Hottentotta judaicus</name>
    <name type="common">Black scorpion</name>
    <name type="synonym">Buthotus judaicus</name>
    <dbReference type="NCBI Taxonomy" id="6863"/>
    <lineage>
        <taxon>Eukaryota</taxon>
        <taxon>Metazoa</taxon>
        <taxon>Ecdysozoa</taxon>
        <taxon>Arthropoda</taxon>
        <taxon>Chelicerata</taxon>
        <taxon>Arachnida</taxon>
        <taxon>Scorpiones</taxon>
        <taxon>Buthida</taxon>
        <taxon>Buthoidea</taxon>
        <taxon>Buthidae</taxon>
        <taxon>Hottentotta</taxon>
    </lineage>
</organism>
<feature type="non-terminal residue" evidence="2">
    <location>
        <position position="1"/>
    </location>
</feature>
<reference evidence="2" key="1">
    <citation type="journal article" date="2011" name="Toxicon">
        <title>The tale of a resting gland: transcriptome of a replete venom gland from the scorpion Hottentotta judaicus.</title>
        <authorList>
            <person name="Morgenstern D."/>
            <person name="Rohde B.H."/>
            <person name="King G.F."/>
            <person name="Tal T."/>
            <person name="Sher D."/>
            <person name="Zlotkin E."/>
        </authorList>
    </citation>
    <scope>NUCLEOTIDE SEQUENCE</scope>
    <source>
        <tissue evidence="2">Telson</tissue>
    </source>
</reference>
<name>F8THK0_HOTJU</name>
<protein>
    <submittedName>
        <fullName evidence="2">Putative RNA-binding protein</fullName>
    </submittedName>
</protein>
<dbReference type="EMBL" id="HQ906945">
    <property type="protein sequence ID" value="ADY62665.1"/>
    <property type="molecule type" value="mRNA"/>
</dbReference>
<evidence type="ECO:0000256" key="1">
    <source>
        <dbReference type="SAM" id="MobiDB-lite"/>
    </source>
</evidence>
<dbReference type="AlphaFoldDB" id="F8THK0"/>
<feature type="compositionally biased region" description="Polar residues" evidence="1">
    <location>
        <begin position="297"/>
        <end position="312"/>
    </location>
</feature>
<sequence>YYNTSGSGFPAEYYPYINGTIISFRDHPKYESSYRYYYQYNNTFPSGSSAYQNGRWITRYNYTINGNIPQYEYSYNINQPGSSQQFENLYPTGSQYHTMGWNRTYHYTINGTIPRYRYFYNIRQSANGYPAEYYPYINGSIISFRDHPIDQGYYYYHQYNNTFPSGSSSYQNGRWITRYNYTINGNVPQYEYNYNISHAENSHQFGNFYPYQNGSLVTYHDYPQRSFYYYQYNSSQPSSSQYYYRRWNATYTYRVGGNGYLSDNYFPFRNGSIISYREISSNTGSNFENQNENNEELTSYDSSRGNRSYSGYTRYTIKPNEQSNILNQNEATNGQQGGWRYHSWYKNGSSYDGNDQDGSRYGGYYMRNETYSHGGSSENRSPYNTWNYSMTYHYPSEENSAGISTYNKSWITRYQSYSPENSQNQYTGDYNNFNLSLFRQYNNKSWQYQHPTENSG</sequence>
<proteinExistence type="evidence at transcript level"/>
<accession>F8THK0</accession>
<evidence type="ECO:0000313" key="2">
    <source>
        <dbReference type="EMBL" id="ADY62665.1"/>
    </source>
</evidence>
<feature type="non-terminal residue" evidence="2">
    <location>
        <position position="456"/>
    </location>
</feature>